<reference evidence="7" key="1">
    <citation type="journal article" date="2014" name="Front. Microbiol.">
        <title>High frequency of phylogenetically diverse reductive dehalogenase-homologous genes in deep subseafloor sedimentary metagenomes.</title>
        <authorList>
            <person name="Kawai M."/>
            <person name="Futagami T."/>
            <person name="Toyoda A."/>
            <person name="Takaki Y."/>
            <person name="Nishi S."/>
            <person name="Hori S."/>
            <person name="Arai W."/>
            <person name="Tsubouchi T."/>
            <person name="Morono Y."/>
            <person name="Uchiyama I."/>
            <person name="Ito T."/>
            <person name="Fujiyama A."/>
            <person name="Inagaki F."/>
            <person name="Takami H."/>
        </authorList>
    </citation>
    <scope>NUCLEOTIDE SEQUENCE</scope>
    <source>
        <strain evidence="7">Expedition CK06-06</strain>
    </source>
</reference>
<evidence type="ECO:0000313" key="7">
    <source>
        <dbReference type="EMBL" id="GAH43966.1"/>
    </source>
</evidence>
<protein>
    <recommendedName>
        <fullName evidence="8">Branched-chain amino acid ABC transporter permease</fullName>
    </recommendedName>
</protein>
<feature type="transmembrane region" description="Helical" evidence="6">
    <location>
        <begin position="84"/>
        <end position="108"/>
    </location>
</feature>
<keyword evidence="2" id="KW-1003">Cell membrane</keyword>
<proteinExistence type="predicted"/>
<feature type="transmembrane region" description="Helical" evidence="6">
    <location>
        <begin position="12"/>
        <end position="31"/>
    </location>
</feature>
<evidence type="ECO:0000256" key="1">
    <source>
        <dbReference type="ARBA" id="ARBA00004651"/>
    </source>
</evidence>
<feature type="non-terminal residue" evidence="7">
    <location>
        <position position="1"/>
    </location>
</feature>
<dbReference type="PANTHER" id="PTHR30482:SF10">
    <property type="entry name" value="HIGH-AFFINITY BRANCHED-CHAIN AMINO ACID TRANSPORT PROTEIN BRAE"/>
    <property type="match status" value="1"/>
</dbReference>
<dbReference type="EMBL" id="BARU01012696">
    <property type="protein sequence ID" value="GAH43966.1"/>
    <property type="molecule type" value="Genomic_DNA"/>
</dbReference>
<dbReference type="PANTHER" id="PTHR30482">
    <property type="entry name" value="HIGH-AFFINITY BRANCHED-CHAIN AMINO ACID TRANSPORT SYSTEM PERMEASE"/>
    <property type="match status" value="1"/>
</dbReference>
<comment type="subcellular location">
    <subcellularLocation>
        <location evidence="1">Cell membrane</location>
        <topology evidence="1">Multi-pass membrane protein</topology>
    </subcellularLocation>
</comment>
<organism evidence="7">
    <name type="scientific">marine sediment metagenome</name>
    <dbReference type="NCBI Taxonomy" id="412755"/>
    <lineage>
        <taxon>unclassified sequences</taxon>
        <taxon>metagenomes</taxon>
        <taxon>ecological metagenomes</taxon>
    </lineage>
</organism>
<evidence type="ECO:0000256" key="6">
    <source>
        <dbReference type="SAM" id="Phobius"/>
    </source>
</evidence>
<gene>
    <name evidence="7" type="ORF">S03H2_23284</name>
</gene>
<dbReference type="AlphaFoldDB" id="X1FEE9"/>
<keyword evidence="3 6" id="KW-0812">Transmembrane</keyword>
<evidence type="ECO:0000256" key="3">
    <source>
        <dbReference type="ARBA" id="ARBA00022692"/>
    </source>
</evidence>
<feature type="transmembrane region" description="Helical" evidence="6">
    <location>
        <begin position="37"/>
        <end position="63"/>
    </location>
</feature>
<dbReference type="InterPro" id="IPR043428">
    <property type="entry name" value="LivM-like"/>
</dbReference>
<keyword evidence="5 6" id="KW-0472">Membrane</keyword>
<keyword evidence="4 6" id="KW-1133">Transmembrane helix</keyword>
<accession>X1FEE9</accession>
<evidence type="ECO:0008006" key="8">
    <source>
        <dbReference type="Google" id="ProtNLM"/>
    </source>
</evidence>
<dbReference type="InterPro" id="IPR001851">
    <property type="entry name" value="ABC_transp_permease"/>
</dbReference>
<dbReference type="Pfam" id="PF02653">
    <property type="entry name" value="BPD_transp_2"/>
    <property type="match status" value="1"/>
</dbReference>
<dbReference type="CDD" id="cd06581">
    <property type="entry name" value="TM_PBP1_LivM_like"/>
    <property type="match status" value="1"/>
</dbReference>
<evidence type="ECO:0000256" key="4">
    <source>
        <dbReference type="ARBA" id="ARBA00022989"/>
    </source>
</evidence>
<sequence>GIDVTKYKVQAFMLCGVYAAVSGGLYVYFMGSASPDAFNLLVSFKILMVAILGGLGTIYSVFLSAPLMKFLPDMLAGFGDYKPIIFGLIFIIVPMYFAGGITGIVTTIRRKLPKFMPTRSRRGY</sequence>
<evidence type="ECO:0000256" key="2">
    <source>
        <dbReference type="ARBA" id="ARBA00022475"/>
    </source>
</evidence>
<dbReference type="GO" id="GO:0005886">
    <property type="term" value="C:plasma membrane"/>
    <property type="evidence" value="ECO:0007669"/>
    <property type="project" value="UniProtKB-SubCell"/>
</dbReference>
<dbReference type="GO" id="GO:0015658">
    <property type="term" value="F:branched-chain amino acid transmembrane transporter activity"/>
    <property type="evidence" value="ECO:0007669"/>
    <property type="project" value="InterPro"/>
</dbReference>
<comment type="caution">
    <text evidence="7">The sequence shown here is derived from an EMBL/GenBank/DDBJ whole genome shotgun (WGS) entry which is preliminary data.</text>
</comment>
<name>X1FEE9_9ZZZZ</name>
<evidence type="ECO:0000256" key="5">
    <source>
        <dbReference type="ARBA" id="ARBA00023136"/>
    </source>
</evidence>